<dbReference type="PANTHER" id="PTHR12176:SF79">
    <property type="entry name" value="METHYLTRANSFERASE TYPE 11 DOMAIN-CONTAINING PROTEIN"/>
    <property type="match status" value="1"/>
</dbReference>
<dbReference type="SUPFAM" id="SSF53335">
    <property type="entry name" value="S-adenosyl-L-methionine-dependent methyltransferases"/>
    <property type="match status" value="1"/>
</dbReference>
<protein>
    <recommendedName>
        <fullName evidence="4">Methyltransferase type 11 domain-containing protein</fullName>
    </recommendedName>
</protein>
<dbReference type="GO" id="GO:0008757">
    <property type="term" value="F:S-adenosylmethionine-dependent methyltransferase activity"/>
    <property type="evidence" value="ECO:0007669"/>
    <property type="project" value="InterPro"/>
</dbReference>
<dbReference type="CDD" id="cd02440">
    <property type="entry name" value="AdoMet_MTases"/>
    <property type="match status" value="1"/>
</dbReference>
<dbReference type="InterPro" id="IPR051419">
    <property type="entry name" value="Lys/N-term_MeTrsfase_sf"/>
</dbReference>
<organism evidence="5 6">
    <name type="scientific">Polysphondylium violaceum</name>
    <dbReference type="NCBI Taxonomy" id="133409"/>
    <lineage>
        <taxon>Eukaryota</taxon>
        <taxon>Amoebozoa</taxon>
        <taxon>Evosea</taxon>
        <taxon>Eumycetozoa</taxon>
        <taxon>Dictyostelia</taxon>
        <taxon>Dictyosteliales</taxon>
        <taxon>Dictyosteliaceae</taxon>
        <taxon>Polysphondylium</taxon>
    </lineage>
</organism>
<dbReference type="Proteomes" id="UP000695562">
    <property type="component" value="Unassembled WGS sequence"/>
</dbReference>
<evidence type="ECO:0000256" key="3">
    <source>
        <dbReference type="ARBA" id="ARBA00022679"/>
    </source>
</evidence>
<dbReference type="InterPro" id="IPR029063">
    <property type="entry name" value="SAM-dependent_MTases_sf"/>
</dbReference>
<comment type="caution">
    <text evidence="5">The sequence shown here is derived from an EMBL/GenBank/DDBJ whole genome shotgun (WGS) entry which is preliminary data.</text>
</comment>
<dbReference type="AlphaFoldDB" id="A0A8J4Q4Z8"/>
<dbReference type="EMBL" id="AJWJ01000167">
    <property type="protein sequence ID" value="KAF2074051.1"/>
    <property type="molecule type" value="Genomic_DNA"/>
</dbReference>
<feature type="non-terminal residue" evidence="5">
    <location>
        <position position="1"/>
    </location>
</feature>
<evidence type="ECO:0000256" key="2">
    <source>
        <dbReference type="ARBA" id="ARBA00022603"/>
    </source>
</evidence>
<evidence type="ECO:0000259" key="4">
    <source>
        <dbReference type="Pfam" id="PF08241"/>
    </source>
</evidence>
<gene>
    <name evidence="5" type="ORF">CYY_004620</name>
</gene>
<comment type="similarity">
    <text evidence="1">Belongs to the methyltransferase superfamily.</text>
</comment>
<dbReference type="Pfam" id="PF08241">
    <property type="entry name" value="Methyltransf_11"/>
    <property type="match status" value="1"/>
</dbReference>
<dbReference type="InterPro" id="IPR013216">
    <property type="entry name" value="Methyltransf_11"/>
</dbReference>
<proteinExistence type="inferred from homology"/>
<keyword evidence="2" id="KW-0489">Methyltransferase</keyword>
<dbReference type="Gene3D" id="3.40.50.150">
    <property type="entry name" value="Vaccinia Virus protein VP39"/>
    <property type="match status" value="1"/>
</dbReference>
<dbReference type="PANTHER" id="PTHR12176">
    <property type="entry name" value="SAM-DEPENDENT METHYLTRANSFERASE SUPERFAMILY PROTEIN"/>
    <property type="match status" value="1"/>
</dbReference>
<dbReference type="GO" id="GO:0032259">
    <property type="term" value="P:methylation"/>
    <property type="evidence" value="ECO:0007669"/>
    <property type="project" value="UniProtKB-KW"/>
</dbReference>
<feature type="domain" description="Methyltransferase type 11" evidence="4">
    <location>
        <begin position="63"/>
        <end position="163"/>
    </location>
</feature>
<sequence>IIHILLNDALVPRKFNDEYGEIDYWNDRYIKEKDTRIHFDWYHGYSTLKNFLSKFVQKSDSILNIGCGNSKIGEDMNDDSFTNIFNIDYSEPCIEIMKERTKHRVGCEYLTMDGRDMTFEDNSFHAVLDKGTLDAISCFGVEDAKQMCLEVSRILKPGGFFIVLSYGSPDARLPILQNTHYNWTVSVRMGGMTKDTPENQCHYIYIMHKDSNGLIPFPAEEFDVYLNSSIGKLPLEILSK</sequence>
<evidence type="ECO:0000313" key="5">
    <source>
        <dbReference type="EMBL" id="KAF2074051.1"/>
    </source>
</evidence>
<dbReference type="OrthoDB" id="411785at2759"/>
<evidence type="ECO:0000256" key="1">
    <source>
        <dbReference type="ARBA" id="ARBA00008361"/>
    </source>
</evidence>
<dbReference type="FunFam" id="3.40.50.150:FF:000311">
    <property type="entry name" value="Methyltransferase protein 13"/>
    <property type="match status" value="1"/>
</dbReference>
<keyword evidence="6" id="KW-1185">Reference proteome</keyword>
<accession>A0A8J4Q4Z8</accession>
<reference evidence="5" key="1">
    <citation type="submission" date="2020-01" db="EMBL/GenBank/DDBJ databases">
        <title>Development of genomics and gene disruption for Polysphondylium violaceum indicates a role for the polyketide synthase stlB in stalk morphogenesis.</title>
        <authorList>
            <person name="Narita B."/>
            <person name="Kawabe Y."/>
            <person name="Kin K."/>
            <person name="Saito T."/>
            <person name="Gibbs R."/>
            <person name="Kuspa A."/>
            <person name="Muzny D."/>
            <person name="Queller D."/>
            <person name="Richards S."/>
            <person name="Strassman J."/>
            <person name="Sucgang R."/>
            <person name="Worley K."/>
            <person name="Schaap P."/>
        </authorList>
    </citation>
    <scope>NUCLEOTIDE SEQUENCE</scope>
    <source>
        <strain evidence="5">QSvi11</strain>
    </source>
</reference>
<name>A0A8J4Q4Z8_9MYCE</name>
<keyword evidence="3" id="KW-0808">Transferase</keyword>
<evidence type="ECO:0000313" key="6">
    <source>
        <dbReference type="Proteomes" id="UP000695562"/>
    </source>
</evidence>